<dbReference type="AlphaFoldDB" id="A0AAV2P2B9"/>
<dbReference type="Proteomes" id="UP001497644">
    <property type="component" value="Chromosome 6"/>
</dbReference>
<accession>A0AAV2P2B9</accession>
<sequence>MVYTYVIRRENLRSSTTHHSLTHTFSFALSSLSPSFSPFLSFSLSLTHTLCSFTHAFVSRVLIQLTYSSLAIAPHVCTLRLLSLLHSFQGISIPFLYSQQS</sequence>
<evidence type="ECO:0000313" key="2">
    <source>
        <dbReference type="Proteomes" id="UP001497644"/>
    </source>
</evidence>
<keyword evidence="2" id="KW-1185">Reference proteome</keyword>
<proteinExistence type="predicted"/>
<name>A0AAV2P2B9_9HYME</name>
<reference evidence="1" key="1">
    <citation type="submission" date="2024-04" db="EMBL/GenBank/DDBJ databases">
        <authorList>
            <consortium name="Molecular Ecology Group"/>
        </authorList>
    </citation>
    <scope>NUCLEOTIDE SEQUENCE</scope>
</reference>
<organism evidence="1 2">
    <name type="scientific">Lasius platythorax</name>
    <dbReference type="NCBI Taxonomy" id="488582"/>
    <lineage>
        <taxon>Eukaryota</taxon>
        <taxon>Metazoa</taxon>
        <taxon>Ecdysozoa</taxon>
        <taxon>Arthropoda</taxon>
        <taxon>Hexapoda</taxon>
        <taxon>Insecta</taxon>
        <taxon>Pterygota</taxon>
        <taxon>Neoptera</taxon>
        <taxon>Endopterygota</taxon>
        <taxon>Hymenoptera</taxon>
        <taxon>Apocrita</taxon>
        <taxon>Aculeata</taxon>
        <taxon>Formicoidea</taxon>
        <taxon>Formicidae</taxon>
        <taxon>Formicinae</taxon>
        <taxon>Lasius</taxon>
        <taxon>Lasius</taxon>
    </lineage>
</organism>
<protein>
    <submittedName>
        <fullName evidence="1">Uncharacterized protein</fullName>
    </submittedName>
</protein>
<evidence type="ECO:0000313" key="1">
    <source>
        <dbReference type="EMBL" id="CAL1686407.1"/>
    </source>
</evidence>
<dbReference type="EMBL" id="OZ034829">
    <property type="protein sequence ID" value="CAL1686407.1"/>
    <property type="molecule type" value="Genomic_DNA"/>
</dbReference>
<gene>
    <name evidence="1" type="ORF">LPLAT_LOCUS11715</name>
</gene>